<dbReference type="STRING" id="1230341.AAV35_004395"/>
<dbReference type="Pfam" id="PF02384">
    <property type="entry name" value="N6_Mtase"/>
    <property type="match status" value="1"/>
</dbReference>
<organism evidence="3 4">
    <name type="scientific">Salimicrobium jeotgali</name>
    <dbReference type="NCBI Taxonomy" id="1230341"/>
    <lineage>
        <taxon>Bacteria</taxon>
        <taxon>Bacillati</taxon>
        <taxon>Bacillota</taxon>
        <taxon>Bacilli</taxon>
        <taxon>Bacillales</taxon>
        <taxon>Bacillaceae</taxon>
        <taxon>Salimicrobium</taxon>
    </lineage>
</organism>
<dbReference type="RefSeq" id="WP_008590902.1">
    <property type="nucleotide sequence ID" value="NZ_AMPQ01000013.1"/>
</dbReference>
<dbReference type="AlphaFoldDB" id="K2H620"/>
<dbReference type="KEGG" id="sje:AAV35_004395"/>
<dbReference type="Gene3D" id="3.40.50.150">
    <property type="entry name" value="Vaccinia Virus protein VP39"/>
    <property type="match status" value="1"/>
</dbReference>
<dbReference type="OrthoDB" id="9815272at2"/>
<dbReference type="GO" id="GO:0003677">
    <property type="term" value="F:DNA binding"/>
    <property type="evidence" value="ECO:0007669"/>
    <property type="project" value="InterPro"/>
</dbReference>
<dbReference type="InterPro" id="IPR029063">
    <property type="entry name" value="SAM-dependent_MTases_sf"/>
</dbReference>
<feature type="domain" description="DNA methylase adenine-specific" evidence="1">
    <location>
        <begin position="16"/>
        <end position="62"/>
    </location>
</feature>
<reference evidence="2" key="3">
    <citation type="submission" date="2016-11" db="EMBL/GenBank/DDBJ databases">
        <title>Salimicrobium jeotgali MJ3, isolated from Myulchi jeot, a traditional Korean fermented seafood.</title>
        <authorList>
            <person name="Kim K.H."/>
            <person name="Jeon C.O."/>
            <person name="Jin H.M."/>
        </authorList>
    </citation>
    <scope>NUCLEOTIDE SEQUENCE</scope>
    <source>
        <strain evidence="2">MJ3</strain>
    </source>
</reference>
<sequence>MITEHIHNQTKKYTKKTTKDARKKIGQFFTPTPVANYMANLVTVNHQEIKVLDPGAGTGTLTASFCGSCEWEKL</sequence>
<name>K2H620_9BACI</name>
<dbReference type="InterPro" id="IPR003356">
    <property type="entry name" value="DNA_methylase_A-5"/>
</dbReference>
<dbReference type="EMBL" id="CP011361">
    <property type="protein sequence ID" value="AKG04098.1"/>
    <property type="molecule type" value="Genomic_DNA"/>
</dbReference>
<evidence type="ECO:0000313" key="5">
    <source>
        <dbReference type="Proteomes" id="UP000092654"/>
    </source>
</evidence>
<evidence type="ECO:0000313" key="4">
    <source>
        <dbReference type="Proteomes" id="UP000011746"/>
    </source>
</evidence>
<dbReference type="eggNOG" id="COG0827">
    <property type="taxonomic scope" value="Bacteria"/>
</dbReference>
<evidence type="ECO:0000313" key="3">
    <source>
        <dbReference type="EMBL" id="EKE31225.1"/>
    </source>
</evidence>
<keyword evidence="3" id="KW-0489">Methyltransferase</keyword>
<dbReference type="Proteomes" id="UP000092654">
    <property type="component" value="Chromosome"/>
</dbReference>
<reference evidence="5" key="2">
    <citation type="submission" date="2015-06" db="EMBL/GenBank/DDBJ databases">
        <title>Salimicrobium jeotgali MJ3, isolated from Myulchi jeot, a traditional Korean fermented seafood.</title>
        <authorList>
            <person name="Kim K.H."/>
            <person name="Jeon C.O."/>
            <person name="Jin H.M."/>
        </authorList>
    </citation>
    <scope>NUCLEOTIDE SEQUENCE [LARGE SCALE GENOMIC DNA]</scope>
    <source>
        <strain evidence="5">MJ3</strain>
    </source>
</reference>
<protein>
    <submittedName>
        <fullName evidence="3">DNA modification methylase</fullName>
    </submittedName>
</protein>
<keyword evidence="3" id="KW-0808">Transferase</keyword>
<accession>K2H620</accession>
<proteinExistence type="predicted"/>
<dbReference type="Proteomes" id="UP000011746">
    <property type="component" value="Unassembled WGS sequence"/>
</dbReference>
<dbReference type="GO" id="GO:0008170">
    <property type="term" value="F:N-methyltransferase activity"/>
    <property type="evidence" value="ECO:0007669"/>
    <property type="project" value="InterPro"/>
</dbReference>
<reference evidence="3 4" key="1">
    <citation type="journal article" date="2012" name="J. Bacteriol.">
        <title>Draft Genome Sequence of Salimicrobium sp. Strain MJ3, Isolated from Myulchi-Jeot, Korean Fermented Seafood.</title>
        <authorList>
            <person name="Lee S.H."/>
            <person name="Jung J.Y."/>
            <person name="Jeon C.O."/>
        </authorList>
    </citation>
    <scope>NUCLEOTIDE SEQUENCE [LARGE SCALE GENOMIC DNA]</scope>
    <source>
        <strain evidence="3 4">MJ3</strain>
    </source>
</reference>
<dbReference type="SUPFAM" id="SSF53335">
    <property type="entry name" value="S-adenosyl-L-methionine-dependent methyltransferases"/>
    <property type="match status" value="1"/>
</dbReference>
<evidence type="ECO:0000313" key="2">
    <source>
        <dbReference type="EMBL" id="AKG04098.1"/>
    </source>
</evidence>
<dbReference type="GO" id="GO:0032259">
    <property type="term" value="P:methylation"/>
    <property type="evidence" value="ECO:0007669"/>
    <property type="project" value="UniProtKB-KW"/>
</dbReference>
<dbReference type="PRINTS" id="PR00507">
    <property type="entry name" value="N12N6MTFRASE"/>
</dbReference>
<dbReference type="EMBL" id="AMPQ01000013">
    <property type="protein sequence ID" value="EKE31225.1"/>
    <property type="molecule type" value="Genomic_DNA"/>
</dbReference>
<dbReference type="REBASE" id="56996">
    <property type="entry name" value="M.SspMJ3ORF9653P"/>
</dbReference>
<keyword evidence="4" id="KW-1185">Reference proteome</keyword>
<gene>
    <name evidence="2" type="ORF">AAV35_004395</name>
    <name evidence="3" type="ORF">MJ3_09653</name>
</gene>
<evidence type="ECO:0000259" key="1">
    <source>
        <dbReference type="Pfam" id="PF02384"/>
    </source>
</evidence>